<evidence type="ECO:0000313" key="2">
    <source>
        <dbReference type="Proteomes" id="UP000295292"/>
    </source>
</evidence>
<reference evidence="1 2" key="1">
    <citation type="submission" date="2019-03" db="EMBL/GenBank/DDBJ databases">
        <title>Genomic Encyclopedia of Archaeal and Bacterial Type Strains, Phase II (KMG-II): from individual species to whole genera.</title>
        <authorList>
            <person name="Goeker M."/>
        </authorList>
    </citation>
    <scope>NUCLEOTIDE SEQUENCE [LARGE SCALE GENOMIC DNA]</scope>
    <source>
        <strain evidence="1 2">DSM 28353</strain>
    </source>
</reference>
<proteinExistence type="predicted"/>
<dbReference type="RefSeq" id="WP_133583563.1">
    <property type="nucleotide sequence ID" value="NZ_SNYV01000011.1"/>
</dbReference>
<dbReference type="Proteomes" id="UP000295292">
    <property type="component" value="Unassembled WGS sequence"/>
</dbReference>
<dbReference type="AlphaFoldDB" id="A0A4V3DE59"/>
<name>A0A4V3DE59_9SPHI</name>
<dbReference type="EMBL" id="SNYV01000011">
    <property type="protein sequence ID" value="TDQ79799.1"/>
    <property type="molecule type" value="Genomic_DNA"/>
</dbReference>
<organism evidence="1 2">
    <name type="scientific">Sphingobacterium yanglingense</name>
    <dbReference type="NCBI Taxonomy" id="1437280"/>
    <lineage>
        <taxon>Bacteria</taxon>
        <taxon>Pseudomonadati</taxon>
        <taxon>Bacteroidota</taxon>
        <taxon>Sphingobacteriia</taxon>
        <taxon>Sphingobacteriales</taxon>
        <taxon>Sphingobacteriaceae</taxon>
        <taxon>Sphingobacterium</taxon>
    </lineage>
</organism>
<keyword evidence="2" id="KW-1185">Reference proteome</keyword>
<sequence length="272" mass="31755">MKYYLLILFSIIAVADVSAQKSSTQIYIIGNIHDSVPNYHPQILYEIIDQIRPDIILHEVESQGMKEYEASSEDPKGNEIKASNLYLKVNPNTLRLPFDFEGRNSYRRDRGMVPTDNLTFRLIDSLYKANALTVEEATIYKTFNSTTDELIRIASLSPENFNNSRTDSIAQRRQNYQYKEMLKITDTRPEFAERFVVKPNMDSISFKDGFKLMSSFWDLRNQTMANNIYNIAQQHPGKKIVVLTGFLHRYYLIKELKKLNNGSFEIKEFYQK</sequence>
<gene>
    <name evidence="1" type="ORF">CLV99_1249</name>
</gene>
<evidence type="ECO:0008006" key="3">
    <source>
        <dbReference type="Google" id="ProtNLM"/>
    </source>
</evidence>
<evidence type="ECO:0000313" key="1">
    <source>
        <dbReference type="EMBL" id="TDQ79799.1"/>
    </source>
</evidence>
<dbReference type="OrthoDB" id="641734at2"/>
<protein>
    <recommendedName>
        <fullName evidence="3">TraB family protein</fullName>
    </recommendedName>
</protein>
<comment type="caution">
    <text evidence="1">The sequence shown here is derived from an EMBL/GenBank/DDBJ whole genome shotgun (WGS) entry which is preliminary data.</text>
</comment>
<accession>A0A4V3DE59</accession>